<dbReference type="Proteomes" id="UP000315369">
    <property type="component" value="Unassembled WGS sequence"/>
</dbReference>
<reference evidence="1 2" key="1">
    <citation type="submission" date="2019-06" db="EMBL/GenBank/DDBJ databases">
        <authorList>
            <person name="Livingstone P."/>
            <person name="Whitworth D."/>
        </authorList>
    </citation>
    <scope>NUCLEOTIDE SEQUENCE [LARGE SCALE GENOMIC DNA]</scope>
    <source>
        <strain evidence="1 2">AM401</strain>
    </source>
</reference>
<name>A0A540WKI6_9BACT</name>
<accession>A0A540WKI6</accession>
<keyword evidence="2" id="KW-1185">Reference proteome</keyword>
<evidence type="ECO:0000313" key="1">
    <source>
        <dbReference type="EMBL" id="TQF09526.1"/>
    </source>
</evidence>
<dbReference type="OrthoDB" id="5382925at2"/>
<sequence>MYVFARTPLRARETPMVIGSSTTYIGDEIPGLKGQQVRIFAVLHGGLSPDADPDDAGFYVRLNETLERLGGVTEVDCLDIAPILPGGKSSFVHYDARPMDLECFAHLRNPSAQ</sequence>
<gene>
    <name evidence="1" type="ORF">FJV41_44085</name>
</gene>
<organism evidence="1 2">
    <name type="scientific">Myxococcus llanfairpwllgwyngyllgogerychwyrndrobwllllantysiliogogogochensis</name>
    <dbReference type="NCBI Taxonomy" id="2590453"/>
    <lineage>
        <taxon>Bacteria</taxon>
        <taxon>Pseudomonadati</taxon>
        <taxon>Myxococcota</taxon>
        <taxon>Myxococcia</taxon>
        <taxon>Myxococcales</taxon>
        <taxon>Cystobacterineae</taxon>
        <taxon>Myxococcaceae</taxon>
        <taxon>Myxococcus</taxon>
    </lineage>
</organism>
<dbReference type="EMBL" id="VIFM01000335">
    <property type="protein sequence ID" value="TQF09526.1"/>
    <property type="molecule type" value="Genomic_DNA"/>
</dbReference>
<proteinExistence type="predicted"/>
<protein>
    <submittedName>
        <fullName evidence="1">Uncharacterized protein</fullName>
    </submittedName>
</protein>
<dbReference type="AlphaFoldDB" id="A0A540WKI6"/>
<evidence type="ECO:0000313" key="2">
    <source>
        <dbReference type="Proteomes" id="UP000315369"/>
    </source>
</evidence>
<comment type="caution">
    <text evidence="1">The sequence shown here is derived from an EMBL/GenBank/DDBJ whole genome shotgun (WGS) entry which is preliminary data.</text>
</comment>